<reference evidence="1" key="1">
    <citation type="submission" date="2024-09" db="EMBL/GenBank/DDBJ databases">
        <title>Draft Genome Sequences of Neofusicoccum parvum.</title>
        <authorList>
            <person name="Ashida A."/>
            <person name="Camagna M."/>
            <person name="Tanaka A."/>
            <person name="Takemoto D."/>
        </authorList>
    </citation>
    <scope>NUCLEOTIDE SEQUENCE</scope>
    <source>
        <strain evidence="1">PPO83</strain>
    </source>
</reference>
<evidence type="ECO:0000313" key="1">
    <source>
        <dbReference type="EMBL" id="GME23925.1"/>
    </source>
</evidence>
<protein>
    <submittedName>
        <fullName evidence="1">Uncharacterized protein GIQ15_02344</fullName>
    </submittedName>
</protein>
<evidence type="ECO:0000313" key="2">
    <source>
        <dbReference type="Proteomes" id="UP001165186"/>
    </source>
</evidence>
<proteinExistence type="predicted"/>
<name>A0ACB5RTQ5_9PEZI</name>
<keyword evidence="2" id="KW-1185">Reference proteome</keyword>
<comment type="caution">
    <text evidence="1">The sequence shown here is derived from an EMBL/GenBank/DDBJ whole genome shotgun (WGS) entry which is preliminary data.</text>
</comment>
<organism evidence="1 2">
    <name type="scientific">Neofusicoccum parvum</name>
    <dbReference type="NCBI Taxonomy" id="310453"/>
    <lineage>
        <taxon>Eukaryota</taxon>
        <taxon>Fungi</taxon>
        <taxon>Dikarya</taxon>
        <taxon>Ascomycota</taxon>
        <taxon>Pezizomycotina</taxon>
        <taxon>Dothideomycetes</taxon>
        <taxon>Dothideomycetes incertae sedis</taxon>
        <taxon>Botryosphaeriales</taxon>
        <taxon>Botryosphaeriaceae</taxon>
        <taxon>Neofusicoccum</taxon>
    </lineage>
</organism>
<dbReference type="EMBL" id="BSXG01000010">
    <property type="protein sequence ID" value="GME23925.1"/>
    <property type="molecule type" value="Genomic_DNA"/>
</dbReference>
<gene>
    <name evidence="1" type="primary">g6014</name>
    <name evidence="1" type="ORF">NpPPO83_00006014</name>
</gene>
<sequence length="334" mass="37225">MVSDEQDPVSGLTPLALATIEGNADKVRQLLKQGAKVDARSRDRETPLLLAAWKTNYNRARIIQLLLEKAPPVDATCPKAENNTPLIFVVQKKDLESIRLLRKAGASLTKKNNNGFTATKLAEDTNDKAVSLALTPAKERSALAQLVDMVVGFLLFIIAWVNDKAKGVVRQVSGLNPELDQRWNQDVNGSEQPSNAKFVENVDKIVKDSPLERFFKDKRDYIQDIALITDGMPSKENKTEFVDAIVECGRKLQAAGYPRESVKFMVGQIGTAQAATKFLDGIRSNTDIAKVVYVTSDQLDVKFADLHENEKDLDRWLIETLFSPIKDREDKKSQ</sequence>
<accession>A0ACB5RTQ5</accession>
<dbReference type="Proteomes" id="UP001165186">
    <property type="component" value="Unassembled WGS sequence"/>
</dbReference>